<dbReference type="Proteomes" id="UP000186894">
    <property type="component" value="Unassembled WGS sequence"/>
</dbReference>
<dbReference type="RefSeq" id="WP_075640546.1">
    <property type="nucleotide sequence ID" value="NZ_MKIM01000028.1"/>
</dbReference>
<evidence type="ECO:0000313" key="10">
    <source>
        <dbReference type="EMBL" id="OLP43215.1"/>
    </source>
</evidence>
<dbReference type="FunFam" id="1.10.630.10:FF:000018">
    <property type="entry name" value="Cytochrome P450 monooxygenase"/>
    <property type="match status" value="1"/>
</dbReference>
<evidence type="ECO:0000313" key="11">
    <source>
        <dbReference type="Proteomes" id="UP000186894"/>
    </source>
</evidence>
<dbReference type="GO" id="GO:0004497">
    <property type="term" value="F:monooxygenase activity"/>
    <property type="evidence" value="ECO:0007669"/>
    <property type="project" value="UniProtKB-KW"/>
</dbReference>
<evidence type="ECO:0000256" key="4">
    <source>
        <dbReference type="ARBA" id="ARBA00022723"/>
    </source>
</evidence>
<dbReference type="SUPFAM" id="SSF48264">
    <property type="entry name" value="Cytochrome P450"/>
    <property type="match status" value="1"/>
</dbReference>
<sequence length="414" mass="46855">MTLSSFLSVDTTNRSVSLDSSDPRFYDNPNAVYAALHEQAPTFYWEQQKQWFFSSYDLVNALLRDKRFGRQILHIASREELNMPPPSAHTRHFDAAESWSLLELEPPEHTRLRTLVNRAFVSRHVEKMTPEITDLANGLIDAFEGERKTELLASFADIIPVTMIARMIGIPDEMGPQLLKWSHDYVGMYMFNRTRADEDAADRSSKEFSDYVRSIIAQRRATPREDLLSHMIHTEHKGQLLTDDELVSTTIVLLNAGHEATVHQIGNSVRVILESGLDPSALFADAASTERTVEECLRICAPVHIFQRYCLEPCEIDGVSLKRGDKISLILAAANLDPRKFPDPLTFKPIRNEGANLSFGAGIHFCIGAPLARLELNLALPLLFKRLPGLKLASRPKVKDVYHFHGLERLDLVW</sequence>
<keyword evidence="6 9" id="KW-0408">Iron</keyword>
<organism evidence="10 11">
    <name type="scientific">Rhizobium oryziradicis</name>
    <dbReference type="NCBI Taxonomy" id="1867956"/>
    <lineage>
        <taxon>Bacteria</taxon>
        <taxon>Pseudomonadati</taxon>
        <taxon>Pseudomonadota</taxon>
        <taxon>Alphaproteobacteria</taxon>
        <taxon>Hyphomicrobiales</taxon>
        <taxon>Rhizobiaceae</taxon>
        <taxon>Rhizobium/Agrobacterium group</taxon>
        <taxon>Rhizobium</taxon>
    </lineage>
</organism>
<keyword evidence="4 9" id="KW-0479">Metal-binding</keyword>
<comment type="function">
    <text evidence="8">Cytochromes P450 are a group of heme-thiolate monooxygenases. They oxidize a variety of structurally unrelated compounds, including steroids, fatty acids, and xenobiotics.</text>
</comment>
<dbReference type="InterPro" id="IPR002397">
    <property type="entry name" value="Cyt_P450_B"/>
</dbReference>
<dbReference type="InterPro" id="IPR036396">
    <property type="entry name" value="Cyt_P450_sf"/>
</dbReference>
<evidence type="ECO:0000256" key="9">
    <source>
        <dbReference type="RuleBase" id="RU000461"/>
    </source>
</evidence>
<evidence type="ECO:0000256" key="5">
    <source>
        <dbReference type="ARBA" id="ARBA00023002"/>
    </source>
</evidence>
<reference evidence="10 11" key="1">
    <citation type="submission" date="2016-09" db="EMBL/GenBank/DDBJ databases">
        <title>Rhizobium oryziradicis sp. nov., isolated from the root of rice.</title>
        <authorList>
            <person name="Zhao J."/>
            <person name="Zhang X."/>
        </authorList>
    </citation>
    <scope>NUCLEOTIDE SEQUENCE [LARGE SCALE GENOMIC DNA]</scope>
    <source>
        <strain evidence="10 11">N19</strain>
    </source>
</reference>
<keyword evidence="11" id="KW-1185">Reference proteome</keyword>
<keyword evidence="3 9" id="KW-0349">Heme</keyword>
<dbReference type="Pfam" id="PF00067">
    <property type="entry name" value="p450"/>
    <property type="match status" value="2"/>
</dbReference>
<dbReference type="InterPro" id="IPR001128">
    <property type="entry name" value="Cyt_P450"/>
</dbReference>
<dbReference type="PANTHER" id="PTHR46696">
    <property type="entry name" value="P450, PUTATIVE (EUROFUNG)-RELATED"/>
    <property type="match status" value="1"/>
</dbReference>
<dbReference type="PRINTS" id="PR00359">
    <property type="entry name" value="BP450"/>
</dbReference>
<comment type="caution">
    <text evidence="10">The sequence shown here is derived from an EMBL/GenBank/DDBJ whole genome shotgun (WGS) entry which is preliminary data.</text>
</comment>
<comment type="similarity">
    <text evidence="2 9">Belongs to the cytochrome P450 family.</text>
</comment>
<dbReference type="PANTHER" id="PTHR46696:SF1">
    <property type="entry name" value="CYTOCHROME P450 YJIB-RELATED"/>
    <property type="match status" value="1"/>
</dbReference>
<evidence type="ECO:0000256" key="2">
    <source>
        <dbReference type="ARBA" id="ARBA00010617"/>
    </source>
</evidence>
<keyword evidence="7 9" id="KW-0503">Monooxygenase</keyword>
<gene>
    <name evidence="10" type="ORF">BJF95_20085</name>
</gene>
<evidence type="ECO:0000256" key="1">
    <source>
        <dbReference type="ARBA" id="ARBA00001971"/>
    </source>
</evidence>
<dbReference type="OrthoDB" id="9801155at2"/>
<protein>
    <submittedName>
        <fullName evidence="10">Cytochrome</fullName>
    </submittedName>
</protein>
<dbReference type="InterPro" id="IPR017972">
    <property type="entry name" value="Cyt_P450_CS"/>
</dbReference>
<dbReference type="GO" id="GO:0016705">
    <property type="term" value="F:oxidoreductase activity, acting on paired donors, with incorporation or reduction of molecular oxygen"/>
    <property type="evidence" value="ECO:0007669"/>
    <property type="project" value="InterPro"/>
</dbReference>
<dbReference type="GO" id="GO:0020037">
    <property type="term" value="F:heme binding"/>
    <property type="evidence" value="ECO:0007669"/>
    <property type="project" value="InterPro"/>
</dbReference>
<evidence type="ECO:0000256" key="6">
    <source>
        <dbReference type="ARBA" id="ARBA00023004"/>
    </source>
</evidence>
<dbReference type="EMBL" id="MKIM01000028">
    <property type="protein sequence ID" value="OLP43215.1"/>
    <property type="molecule type" value="Genomic_DNA"/>
</dbReference>
<dbReference type="AlphaFoldDB" id="A0A1Q8ZMT1"/>
<evidence type="ECO:0000256" key="8">
    <source>
        <dbReference type="ARBA" id="ARBA00043906"/>
    </source>
</evidence>
<evidence type="ECO:0000256" key="7">
    <source>
        <dbReference type="ARBA" id="ARBA00023033"/>
    </source>
</evidence>
<evidence type="ECO:0000256" key="3">
    <source>
        <dbReference type="ARBA" id="ARBA00022617"/>
    </source>
</evidence>
<dbReference type="Gene3D" id="1.10.630.10">
    <property type="entry name" value="Cytochrome P450"/>
    <property type="match status" value="1"/>
</dbReference>
<dbReference type="STRING" id="1867956.BJF95_20085"/>
<dbReference type="PROSITE" id="PS00086">
    <property type="entry name" value="CYTOCHROME_P450"/>
    <property type="match status" value="1"/>
</dbReference>
<comment type="cofactor">
    <cofactor evidence="1">
        <name>heme</name>
        <dbReference type="ChEBI" id="CHEBI:30413"/>
    </cofactor>
</comment>
<name>A0A1Q8ZMT1_9HYPH</name>
<dbReference type="GO" id="GO:0005506">
    <property type="term" value="F:iron ion binding"/>
    <property type="evidence" value="ECO:0007669"/>
    <property type="project" value="InterPro"/>
</dbReference>
<proteinExistence type="inferred from homology"/>
<accession>A0A1Q8ZMT1</accession>
<keyword evidence="5 9" id="KW-0560">Oxidoreductase</keyword>
<dbReference type="CDD" id="cd20625">
    <property type="entry name" value="CYP164-like"/>
    <property type="match status" value="1"/>
</dbReference>